<dbReference type="OrthoDB" id="6091628at2"/>
<dbReference type="EMBL" id="REFR01000012">
    <property type="protein sequence ID" value="RMB04972.1"/>
    <property type="molecule type" value="Genomic_DNA"/>
</dbReference>
<dbReference type="InParanoid" id="A0A3M0C6X0"/>
<accession>A0A3M0C6X0</accession>
<gene>
    <name evidence="1" type="ORF">BXY39_2546</name>
</gene>
<dbReference type="AlphaFoldDB" id="A0A3M0C6X0"/>
<proteinExistence type="predicted"/>
<sequence length="1262" mass="139088">MIAVHRYILVPIHVEALVIDGVPGPRGILDQANPSDERGGNLKWSPLRSDYSNVTGRLSSAGPPIFLGDDPHQSLTSRQASTFLWPAVSNRPVGTDRGVFVRWTVPSGLRQAERPNTLDFPPLPDQWLLVRFARTSDTGATAASSWFLDGGVVGDDPNSASLLLSDSHEGAWRSRRVGKVVPLADHSPDGFAGADRTVINALGNETTGSATFAASLAENRNILSWHDPLDGFRQNGRIPSNLTLSYLVVGWYRDRHNDPLHHFCAGQPWTLDAFLQRLSWSMERSDAQSAAVNQEQSCIFHGLVAHVNYWNFEVFGGTMLGYPGASFVHAGTSQGRPPLSVGIGPTPEEALTALLAGEDGVDHHQTGTPSTLWEKFEDHLLRPAQTPAGHAADAAVLGSTAHGLGFIASGAGAKWTVVRKNEPDHNDGQSEHDGLPTPEQRSKLEELNQAQNDLDHNLREVCSLHQLLYDQWWFYLWNSLRFGIAETFKARCIVLAKDVKRREAEVTALVDRIRKRRLDLAEALGSDWRLEAEASPPFWGASDPVVMIQNMGPSHNHSFPDPLYCRFEDQIVKQAEVDGNQVRLADDAAEDVMRLVDGLFPHAGVLNALIREGALVEQAVAALVVRDRPQRSRDGNAWRDRWDRWKNNLAEIFSPNPPTQRRLELKTGQLHTIKPNQLASLWGEQPWSPRHLDWQVSWCPDDLSDGDLEQAWQLSPGPNGRWGFDYRPKPHQTVPQDHPVSLRGRSLLVSMAGGSIKAALEELREKDVSQAERVSDLLGQGLVGQALTGFNQRLAGRNTLAPRILPRPSAPWTDDADVERLIATALETAETLAQTACKAIGVADHMAVPDLAPPDTDHTAERRHAEPRRSGWFSVDHLWVIDDFGQWVDVLNDLSSGIWVHPRCRHPIPGRGINSQQPAISMPPRVLQPARLRAEFASTDGRAQDPVLCWLQYNQMDSTLGLCEPGGRLMGALRLDRENNDRSNALWLPIGGEDDDVVRSPFDDPVLAAILTPLLETGVSRPRLRDLMTLIQRSLRNIDVADQTGFSVFTGRPLALVCLAAKLELFGRAWSGVDPNSVPPSGSGSTIVDQQVFRLWLGDPGNRSDGVVGFYETQRLDRLVPIEREKSEPSQYPSDYFVQGGAGGHSTKIGFMEQTPLVVLMDPFASVRLTTGILPAQSERLPPDEVQRQASRLDQSITIGPILGQPDYWPVPVATGERGEWVFEREGHPPLPVAAFSPSPKFTGALPLATEGRLILKHGNGR</sequence>
<dbReference type="Proteomes" id="UP000271227">
    <property type="component" value="Unassembled WGS sequence"/>
</dbReference>
<evidence type="ECO:0000313" key="1">
    <source>
        <dbReference type="EMBL" id="RMB04972.1"/>
    </source>
</evidence>
<reference evidence="1 2" key="1">
    <citation type="submission" date="2018-10" db="EMBL/GenBank/DDBJ databases">
        <title>Genomic Encyclopedia of Archaeal and Bacterial Type Strains, Phase II (KMG-II): from individual species to whole genera.</title>
        <authorList>
            <person name="Goeker M."/>
        </authorList>
    </citation>
    <scope>NUCLEOTIDE SEQUENCE [LARGE SCALE GENOMIC DNA]</scope>
    <source>
        <strain evidence="1 2">DSM 25217</strain>
    </source>
</reference>
<comment type="caution">
    <text evidence="1">The sequence shown here is derived from an EMBL/GenBank/DDBJ whole genome shotgun (WGS) entry which is preliminary data.</text>
</comment>
<organism evidence="1 2">
    <name type="scientific">Eilatimonas milleporae</name>
    <dbReference type="NCBI Taxonomy" id="911205"/>
    <lineage>
        <taxon>Bacteria</taxon>
        <taxon>Pseudomonadati</taxon>
        <taxon>Pseudomonadota</taxon>
        <taxon>Alphaproteobacteria</taxon>
        <taxon>Kordiimonadales</taxon>
        <taxon>Kordiimonadaceae</taxon>
        <taxon>Eilatimonas</taxon>
    </lineage>
</organism>
<protein>
    <submittedName>
        <fullName evidence="1">Uncharacterized protein</fullName>
    </submittedName>
</protein>
<evidence type="ECO:0000313" key="2">
    <source>
        <dbReference type="Proteomes" id="UP000271227"/>
    </source>
</evidence>
<dbReference type="RefSeq" id="WP_147453568.1">
    <property type="nucleotide sequence ID" value="NZ_REFR01000012.1"/>
</dbReference>
<keyword evidence="2" id="KW-1185">Reference proteome</keyword>
<name>A0A3M0C6X0_9PROT</name>